<dbReference type="AlphaFoldDB" id="A0A1F6AXU9"/>
<dbReference type="Proteomes" id="UP000176409">
    <property type="component" value="Unassembled WGS sequence"/>
</dbReference>
<organism evidence="6 7">
    <name type="scientific">Candidatus Gottesmanbacteria bacterium RIFCSPLOWO2_01_FULL_49_10</name>
    <dbReference type="NCBI Taxonomy" id="1798396"/>
    <lineage>
        <taxon>Bacteria</taxon>
        <taxon>Candidatus Gottesmaniibacteriota</taxon>
    </lineage>
</organism>
<dbReference type="HAMAP" id="MF_00374">
    <property type="entry name" value="Ribosomal_uL29"/>
    <property type="match status" value="1"/>
</dbReference>
<comment type="caution">
    <text evidence="6">The sequence shown here is derived from an EMBL/GenBank/DDBJ whole genome shotgun (WGS) entry which is preliminary data.</text>
</comment>
<gene>
    <name evidence="5" type="primary">rpmC</name>
    <name evidence="6" type="ORF">A2973_02165</name>
</gene>
<proteinExistence type="inferred from homology"/>
<keyword evidence="2 5" id="KW-0689">Ribosomal protein</keyword>
<sequence length="67" mass="8066">MKKREKESLRTMSPDELTKKVREFESEISQGKLTRFTKQIKNTRLVRQRRVAIAVIKTMLHERRSHV</sequence>
<evidence type="ECO:0000256" key="5">
    <source>
        <dbReference type="HAMAP-Rule" id="MF_00374"/>
    </source>
</evidence>
<evidence type="ECO:0000313" key="6">
    <source>
        <dbReference type="EMBL" id="OGG29363.1"/>
    </source>
</evidence>
<dbReference type="Pfam" id="PF00831">
    <property type="entry name" value="Ribosomal_L29"/>
    <property type="match status" value="1"/>
</dbReference>
<dbReference type="InterPro" id="IPR036049">
    <property type="entry name" value="Ribosomal_uL29_sf"/>
</dbReference>
<dbReference type="EMBL" id="MFJZ01000047">
    <property type="protein sequence ID" value="OGG29363.1"/>
    <property type="molecule type" value="Genomic_DNA"/>
</dbReference>
<reference evidence="6 7" key="1">
    <citation type="journal article" date="2016" name="Nat. Commun.">
        <title>Thousands of microbial genomes shed light on interconnected biogeochemical processes in an aquifer system.</title>
        <authorList>
            <person name="Anantharaman K."/>
            <person name="Brown C.T."/>
            <person name="Hug L.A."/>
            <person name="Sharon I."/>
            <person name="Castelle C.J."/>
            <person name="Probst A.J."/>
            <person name="Thomas B.C."/>
            <person name="Singh A."/>
            <person name="Wilkins M.J."/>
            <person name="Karaoz U."/>
            <person name="Brodie E.L."/>
            <person name="Williams K.H."/>
            <person name="Hubbard S.S."/>
            <person name="Banfield J.F."/>
        </authorList>
    </citation>
    <scope>NUCLEOTIDE SEQUENCE [LARGE SCALE GENOMIC DNA]</scope>
</reference>
<dbReference type="GO" id="GO:0005840">
    <property type="term" value="C:ribosome"/>
    <property type="evidence" value="ECO:0007669"/>
    <property type="project" value="UniProtKB-KW"/>
</dbReference>
<protein>
    <recommendedName>
        <fullName evidence="4 5">Large ribosomal subunit protein uL29</fullName>
    </recommendedName>
</protein>
<dbReference type="GO" id="GO:1990904">
    <property type="term" value="C:ribonucleoprotein complex"/>
    <property type="evidence" value="ECO:0007669"/>
    <property type="project" value="UniProtKB-KW"/>
</dbReference>
<dbReference type="InterPro" id="IPR001854">
    <property type="entry name" value="Ribosomal_uL29"/>
</dbReference>
<dbReference type="GO" id="GO:0006412">
    <property type="term" value="P:translation"/>
    <property type="evidence" value="ECO:0007669"/>
    <property type="project" value="UniProtKB-UniRule"/>
</dbReference>
<evidence type="ECO:0000256" key="2">
    <source>
        <dbReference type="ARBA" id="ARBA00022980"/>
    </source>
</evidence>
<evidence type="ECO:0000256" key="3">
    <source>
        <dbReference type="ARBA" id="ARBA00023274"/>
    </source>
</evidence>
<dbReference type="STRING" id="1798396.A2973_02165"/>
<dbReference type="NCBIfam" id="TIGR00012">
    <property type="entry name" value="L29"/>
    <property type="match status" value="1"/>
</dbReference>
<name>A0A1F6AXU9_9BACT</name>
<evidence type="ECO:0000313" key="7">
    <source>
        <dbReference type="Proteomes" id="UP000176409"/>
    </source>
</evidence>
<evidence type="ECO:0000256" key="4">
    <source>
        <dbReference type="ARBA" id="ARBA00035204"/>
    </source>
</evidence>
<keyword evidence="3 5" id="KW-0687">Ribonucleoprotein</keyword>
<comment type="similarity">
    <text evidence="1 5">Belongs to the universal ribosomal protein uL29 family.</text>
</comment>
<dbReference type="Gene3D" id="1.10.287.310">
    <property type="match status" value="1"/>
</dbReference>
<accession>A0A1F6AXU9</accession>
<dbReference type="GO" id="GO:0003735">
    <property type="term" value="F:structural constituent of ribosome"/>
    <property type="evidence" value="ECO:0007669"/>
    <property type="project" value="InterPro"/>
</dbReference>
<evidence type="ECO:0000256" key="1">
    <source>
        <dbReference type="ARBA" id="ARBA00009254"/>
    </source>
</evidence>
<dbReference type="SUPFAM" id="SSF46561">
    <property type="entry name" value="Ribosomal protein L29 (L29p)"/>
    <property type="match status" value="1"/>
</dbReference>